<proteinExistence type="predicted"/>
<evidence type="ECO:0000256" key="1">
    <source>
        <dbReference type="PROSITE-ProRule" id="PRU00176"/>
    </source>
</evidence>
<dbReference type="SMART" id="SM00360">
    <property type="entry name" value="RRM"/>
    <property type="match status" value="1"/>
</dbReference>
<dbReference type="SUPFAM" id="SSF54928">
    <property type="entry name" value="RNA-binding domain, RBD"/>
    <property type="match status" value="1"/>
</dbReference>
<protein>
    <submittedName>
        <fullName evidence="4">CUGBP Elav-like family member 4</fullName>
    </submittedName>
</protein>
<feature type="region of interest" description="Disordered" evidence="2">
    <location>
        <begin position="14"/>
        <end position="41"/>
    </location>
</feature>
<evidence type="ECO:0000259" key="3">
    <source>
        <dbReference type="PROSITE" id="PS50102"/>
    </source>
</evidence>
<dbReference type="InterPro" id="IPR035979">
    <property type="entry name" value="RBD_domain_sf"/>
</dbReference>
<dbReference type="KEGG" id="cbai:105071655"/>
<dbReference type="Gene3D" id="3.30.70.330">
    <property type="match status" value="1"/>
</dbReference>
<keyword evidence="1" id="KW-0694">RNA-binding</keyword>
<dbReference type="RefSeq" id="XP_010956661.1">
    <property type="nucleotide sequence ID" value="XM_010958359.1"/>
</dbReference>
<sequence>MYIKMATLANGQADNASLSTNGLGSSPGSAGHMNGLSHSPGNPSTIPMKEHDAIKLFIGQIPRNLDEKDLKPLFEEFGKIYELTVLKDRFTGMHKELLEAAGREAALEARSLGGAVVDEMECRRPDCPHSLTQLNVPSREVNCGVLEVGTYPRPSALPLRQPPVQAWLQAASNRDEAGDRVSWSDAGLELQ</sequence>
<dbReference type="GO" id="GO:0003723">
    <property type="term" value="F:RNA binding"/>
    <property type="evidence" value="ECO:0007669"/>
    <property type="project" value="UniProtKB-UniRule"/>
</dbReference>
<dbReference type="PROSITE" id="PS50102">
    <property type="entry name" value="RRM"/>
    <property type="match status" value="1"/>
</dbReference>
<name>A0A9W3EUB1_CAMBA</name>
<feature type="domain" description="RRM" evidence="3">
    <location>
        <begin position="54"/>
        <end position="95"/>
    </location>
</feature>
<accession>A0A9W3EUB1</accession>
<evidence type="ECO:0000256" key="2">
    <source>
        <dbReference type="SAM" id="MobiDB-lite"/>
    </source>
</evidence>
<reference evidence="4" key="1">
    <citation type="submission" date="2025-08" db="UniProtKB">
        <authorList>
            <consortium name="RefSeq"/>
        </authorList>
    </citation>
    <scope>IDENTIFICATION</scope>
    <source>
        <tissue evidence="4">Blood</tissue>
    </source>
</reference>
<dbReference type="Pfam" id="PF00076">
    <property type="entry name" value="RRM_1"/>
    <property type="match status" value="1"/>
</dbReference>
<dbReference type="OrthoDB" id="267048at2759"/>
<organism evidence="4">
    <name type="scientific">Camelus bactrianus</name>
    <name type="common">Bactrian camel</name>
    <dbReference type="NCBI Taxonomy" id="9837"/>
    <lineage>
        <taxon>Eukaryota</taxon>
        <taxon>Metazoa</taxon>
        <taxon>Chordata</taxon>
        <taxon>Craniata</taxon>
        <taxon>Vertebrata</taxon>
        <taxon>Euteleostomi</taxon>
        <taxon>Mammalia</taxon>
        <taxon>Eutheria</taxon>
        <taxon>Laurasiatheria</taxon>
        <taxon>Artiodactyla</taxon>
        <taxon>Tylopoda</taxon>
        <taxon>Camelidae</taxon>
        <taxon>Camelus</taxon>
    </lineage>
</organism>
<evidence type="ECO:0000313" key="4">
    <source>
        <dbReference type="RefSeq" id="XP_010956661.1"/>
    </source>
</evidence>
<dbReference type="AlphaFoldDB" id="A0A9W3EUB1"/>
<dbReference type="InterPro" id="IPR012677">
    <property type="entry name" value="Nucleotide-bd_a/b_plait_sf"/>
</dbReference>
<dbReference type="InterPro" id="IPR000504">
    <property type="entry name" value="RRM_dom"/>
</dbReference>
<feature type="compositionally biased region" description="Polar residues" evidence="2">
    <location>
        <begin position="14"/>
        <end position="28"/>
    </location>
</feature>
<gene>
    <name evidence="4" type="primary">LOC105071655</name>
</gene>